<reference evidence="3 4" key="1">
    <citation type="submission" date="2024-10" db="EMBL/GenBank/DDBJ databases">
        <title>The Natural Products Discovery Center: Release of the First 8490 Sequenced Strains for Exploring Actinobacteria Biosynthetic Diversity.</title>
        <authorList>
            <person name="Kalkreuter E."/>
            <person name="Kautsar S.A."/>
            <person name="Yang D."/>
            <person name="Bader C.D."/>
            <person name="Teijaro C.N."/>
            <person name="Fluegel L."/>
            <person name="Davis C.M."/>
            <person name="Simpson J.R."/>
            <person name="Lauterbach L."/>
            <person name="Steele A.D."/>
            <person name="Gui C."/>
            <person name="Meng S."/>
            <person name="Li G."/>
            <person name="Viehrig K."/>
            <person name="Ye F."/>
            <person name="Su P."/>
            <person name="Kiefer A.F."/>
            <person name="Nichols A."/>
            <person name="Cepeda A.J."/>
            <person name="Yan W."/>
            <person name="Fan B."/>
            <person name="Jiang Y."/>
            <person name="Adhikari A."/>
            <person name="Zheng C.-J."/>
            <person name="Schuster L."/>
            <person name="Cowan T.M."/>
            <person name="Smanski M.J."/>
            <person name="Chevrette M.G."/>
            <person name="De Carvalho L.P.S."/>
            <person name="Shen B."/>
        </authorList>
    </citation>
    <scope>NUCLEOTIDE SEQUENCE [LARGE SCALE GENOMIC DNA]</scope>
    <source>
        <strain evidence="3 4">NPDC006488</strain>
    </source>
</reference>
<accession>A0ABW6M7K7</accession>
<dbReference type="InterPro" id="IPR036890">
    <property type="entry name" value="HATPase_C_sf"/>
</dbReference>
<dbReference type="InterPro" id="IPR003594">
    <property type="entry name" value="HATPase_dom"/>
</dbReference>
<evidence type="ECO:0000313" key="4">
    <source>
        <dbReference type="Proteomes" id="UP001601303"/>
    </source>
</evidence>
<evidence type="ECO:0000256" key="1">
    <source>
        <dbReference type="ARBA" id="ARBA00022527"/>
    </source>
</evidence>
<keyword evidence="1" id="KW-0723">Serine/threonine-protein kinase</keyword>
<keyword evidence="1" id="KW-0418">Kinase</keyword>
<sequence>MAAHQLTLPVPTTPTAVTAVRHQAMNAITGWEAGLDDELVISELVTNAVRHAGPGQISMTVQLVEAVLRVEVCDSSPALPQLSFPDECSENGRGLFLVAALADRYGAEPTPTGKRCWAERTSTFPAAASLARPVSGIVEAVTDVEFSEALETVLRDLRAQCAVQPRIRVADSYGIMLHAPDGTGQGFTSPLGGTATERLANLADQVQEWAVEALWSEGAPAVWPHCPAHPDTHPLAATAVAGTAVWVCPKSGATVALIGELERR</sequence>
<comment type="caution">
    <text evidence="3">The sequence shown here is derived from an EMBL/GenBank/DDBJ whole genome shotgun (WGS) entry which is preliminary data.</text>
</comment>
<dbReference type="GO" id="GO:0005524">
    <property type="term" value="F:ATP binding"/>
    <property type="evidence" value="ECO:0007669"/>
    <property type="project" value="UniProtKB-KW"/>
</dbReference>
<gene>
    <name evidence="3" type="ORF">ACFYNQ_22445</name>
</gene>
<protein>
    <submittedName>
        <fullName evidence="3">ATP-binding protein</fullName>
    </submittedName>
</protein>
<dbReference type="Proteomes" id="UP001601303">
    <property type="component" value="Unassembled WGS sequence"/>
</dbReference>
<keyword evidence="3" id="KW-0067">ATP-binding</keyword>
<evidence type="ECO:0000313" key="3">
    <source>
        <dbReference type="EMBL" id="MFE9601313.1"/>
    </source>
</evidence>
<dbReference type="RefSeq" id="WP_388108426.1">
    <property type="nucleotide sequence ID" value="NZ_JBIAHM010000008.1"/>
</dbReference>
<name>A0ABW6M7K7_9ACTN</name>
<feature type="domain" description="Histidine kinase/HSP90-like ATPase" evidence="2">
    <location>
        <begin position="11"/>
        <end position="114"/>
    </location>
</feature>
<dbReference type="Pfam" id="PF13581">
    <property type="entry name" value="HATPase_c_2"/>
    <property type="match status" value="1"/>
</dbReference>
<dbReference type="PANTHER" id="PTHR35526:SF3">
    <property type="entry name" value="ANTI-SIGMA-F FACTOR RSBW"/>
    <property type="match status" value="1"/>
</dbReference>
<dbReference type="InterPro" id="IPR050267">
    <property type="entry name" value="Anti-sigma-factor_SerPK"/>
</dbReference>
<keyword evidence="1" id="KW-0808">Transferase</keyword>
<keyword evidence="3" id="KW-0547">Nucleotide-binding</keyword>
<dbReference type="EMBL" id="JBIAHM010000008">
    <property type="protein sequence ID" value="MFE9601313.1"/>
    <property type="molecule type" value="Genomic_DNA"/>
</dbReference>
<keyword evidence="4" id="KW-1185">Reference proteome</keyword>
<evidence type="ECO:0000259" key="2">
    <source>
        <dbReference type="Pfam" id="PF13581"/>
    </source>
</evidence>
<proteinExistence type="predicted"/>
<dbReference type="Gene3D" id="3.30.565.10">
    <property type="entry name" value="Histidine kinase-like ATPase, C-terminal domain"/>
    <property type="match status" value="1"/>
</dbReference>
<organism evidence="3 4">
    <name type="scientific">Streptomyces hokutonensis</name>
    <dbReference type="NCBI Taxonomy" id="1306990"/>
    <lineage>
        <taxon>Bacteria</taxon>
        <taxon>Bacillati</taxon>
        <taxon>Actinomycetota</taxon>
        <taxon>Actinomycetes</taxon>
        <taxon>Kitasatosporales</taxon>
        <taxon>Streptomycetaceae</taxon>
        <taxon>Streptomyces</taxon>
    </lineage>
</organism>
<dbReference type="PANTHER" id="PTHR35526">
    <property type="entry name" value="ANTI-SIGMA-F FACTOR RSBW-RELATED"/>
    <property type="match status" value="1"/>
</dbReference>
<dbReference type="CDD" id="cd16936">
    <property type="entry name" value="HATPase_RsbW-like"/>
    <property type="match status" value="1"/>
</dbReference>
<dbReference type="SUPFAM" id="SSF55874">
    <property type="entry name" value="ATPase domain of HSP90 chaperone/DNA topoisomerase II/histidine kinase"/>
    <property type="match status" value="1"/>
</dbReference>